<feature type="region of interest" description="Disordered" evidence="1">
    <location>
        <begin position="449"/>
        <end position="510"/>
    </location>
</feature>
<proteinExistence type="predicted"/>
<evidence type="ECO:0008006" key="6">
    <source>
        <dbReference type="Google" id="ProtNLM"/>
    </source>
</evidence>
<dbReference type="InterPro" id="IPR025486">
    <property type="entry name" value="DUF4378"/>
</dbReference>
<organism evidence="4 5">
    <name type="scientific">Rhynchospora breviuscula</name>
    <dbReference type="NCBI Taxonomy" id="2022672"/>
    <lineage>
        <taxon>Eukaryota</taxon>
        <taxon>Viridiplantae</taxon>
        <taxon>Streptophyta</taxon>
        <taxon>Embryophyta</taxon>
        <taxon>Tracheophyta</taxon>
        <taxon>Spermatophyta</taxon>
        <taxon>Magnoliopsida</taxon>
        <taxon>Liliopsida</taxon>
        <taxon>Poales</taxon>
        <taxon>Cyperaceae</taxon>
        <taxon>Cyperoideae</taxon>
        <taxon>Rhynchosporeae</taxon>
        <taxon>Rhynchospora</taxon>
    </lineage>
</organism>
<evidence type="ECO:0000259" key="2">
    <source>
        <dbReference type="Pfam" id="PF14309"/>
    </source>
</evidence>
<feature type="domain" description="DUF3741" evidence="3">
    <location>
        <begin position="73"/>
        <end position="99"/>
    </location>
</feature>
<name>A0A9Q0C2F4_9POAL</name>
<dbReference type="PANTHER" id="PTHR21726:SF65">
    <property type="entry name" value="EXPRESSED PROTEIN"/>
    <property type="match status" value="1"/>
</dbReference>
<dbReference type="InterPro" id="IPR032795">
    <property type="entry name" value="DUF3741-assoc"/>
</dbReference>
<dbReference type="PANTHER" id="PTHR21726">
    <property type="entry name" value="PHOSPHATIDYLINOSITOL N-ACETYLGLUCOSAMINYLTRANSFERASE SUBUNIT P DOWN SYNDROME CRITICAL REGION PROTEIN 5 -RELATED"/>
    <property type="match status" value="1"/>
</dbReference>
<dbReference type="Pfam" id="PF14309">
    <property type="entry name" value="DUF4378"/>
    <property type="match status" value="1"/>
</dbReference>
<dbReference type="EMBL" id="JAMQYH010000005">
    <property type="protein sequence ID" value="KAJ1686019.1"/>
    <property type="molecule type" value="Genomic_DNA"/>
</dbReference>
<dbReference type="AlphaFoldDB" id="A0A9Q0C2F4"/>
<reference evidence="4" key="1">
    <citation type="journal article" date="2022" name="Cell">
        <title>Repeat-based holocentromeres influence genome architecture and karyotype evolution.</title>
        <authorList>
            <person name="Hofstatter P.G."/>
            <person name="Thangavel G."/>
            <person name="Lux T."/>
            <person name="Neumann P."/>
            <person name="Vondrak T."/>
            <person name="Novak P."/>
            <person name="Zhang M."/>
            <person name="Costa L."/>
            <person name="Castellani M."/>
            <person name="Scott A."/>
            <person name="Toegelov H."/>
            <person name="Fuchs J."/>
            <person name="Mata-Sucre Y."/>
            <person name="Dias Y."/>
            <person name="Vanzela A.L.L."/>
            <person name="Huettel B."/>
            <person name="Almeida C.C.S."/>
            <person name="Simkova H."/>
            <person name="Souza G."/>
            <person name="Pedrosa-Harand A."/>
            <person name="Macas J."/>
            <person name="Mayer K.F.X."/>
            <person name="Houben A."/>
            <person name="Marques A."/>
        </authorList>
    </citation>
    <scope>NUCLEOTIDE SEQUENCE</scope>
    <source>
        <strain evidence="4">RhyBre1mFocal</strain>
    </source>
</reference>
<feature type="compositionally biased region" description="Low complexity" evidence="1">
    <location>
        <begin position="498"/>
        <end position="508"/>
    </location>
</feature>
<feature type="compositionally biased region" description="Polar residues" evidence="1">
    <location>
        <begin position="238"/>
        <end position="275"/>
    </location>
</feature>
<feature type="compositionally biased region" description="Basic and acidic residues" evidence="1">
    <location>
        <begin position="464"/>
        <end position="482"/>
    </location>
</feature>
<evidence type="ECO:0000313" key="5">
    <source>
        <dbReference type="Proteomes" id="UP001151287"/>
    </source>
</evidence>
<accession>A0A9Q0C2F4</accession>
<feature type="region of interest" description="Disordered" evidence="1">
    <location>
        <begin position="230"/>
        <end position="313"/>
    </location>
</feature>
<dbReference type="OrthoDB" id="765769at2759"/>
<evidence type="ECO:0000256" key="1">
    <source>
        <dbReference type="SAM" id="MobiDB-lite"/>
    </source>
</evidence>
<dbReference type="Proteomes" id="UP001151287">
    <property type="component" value="Unassembled WGS sequence"/>
</dbReference>
<comment type="caution">
    <text evidence="4">The sequence shown here is derived from an EMBL/GenBank/DDBJ whole genome shotgun (WGS) entry which is preliminary data.</text>
</comment>
<keyword evidence="5" id="KW-1185">Reference proteome</keyword>
<dbReference type="Pfam" id="PF14383">
    <property type="entry name" value="VARLMGL"/>
    <property type="match status" value="1"/>
</dbReference>
<protein>
    <recommendedName>
        <fullName evidence="6">DUF4378 domain-containing protein</fullName>
    </recommendedName>
</protein>
<gene>
    <name evidence="4" type="ORF">LUZ63_017409</name>
</gene>
<feature type="domain" description="DUF4378" evidence="2">
    <location>
        <begin position="604"/>
        <end position="710"/>
    </location>
</feature>
<sequence>MEVEKASSKSSGFFKIFDWGKKPKRKLFASLPASDKLTDGKQEIDSVSSSRSNVVEDDAAVMSNIRGTSECSSSVTEEEGTMKRPPSVVARLMGLDSIPISMQSEPLSPPLQLGPQKSVELRLHKMPSSPIERFQTEMIPQKMGKTIPVTRYKPLSPIKSSNFVSGRNAAQIMEVASRIIEPGLNLASTPVYDSRSFIRGNPKPLNRRLSVLGEDNLNGAKGMRKTTVTINEGRKNVSKINGTTNPSRTNNQKKAPVQNNRKQNIPGTKTGSQRLLNGEISRTGDASVGKNRVSNHIKGGGDSRMGKKTSSRARKLSTISEANQVTNTNNNNILVRKSERRINHNLVVESQLRSSVITKKIGTNGINTNNIVSFTFTSPVDKLHKKRVLPADLSHAGTIDGDYLGILLEQKLRELTCGSESPYRRSLNMVATKRCESELYCSMKADSGASMKEKDPFSSSGAHNMKERGGEKETIVSLKEPDQANSLSPFSTLEAPPSMESCNSSESWESSKDIHNLPGMKACTSFRFNEGLEVEDETSPSESDYSLTATTDLPSSEIADTAMSFGNTNMDSPEIALIREIINSINITEVCCSGFCLDEIEVKEEGGEVKISRIMLLGCVREFLEEKCKYYFGSGYGLWSQGLLFIGKLSAEKLYKEIWVEKGVDEESMVDVLVDADMSSQLGKWVNFEIESFEAGVEVEKEVLDSLIDEMVADLL</sequence>
<evidence type="ECO:0000259" key="3">
    <source>
        <dbReference type="Pfam" id="PF14383"/>
    </source>
</evidence>
<evidence type="ECO:0000313" key="4">
    <source>
        <dbReference type="EMBL" id="KAJ1686019.1"/>
    </source>
</evidence>